<organism evidence="2 3">
    <name type="scientific">Arabis nemorensis</name>
    <dbReference type="NCBI Taxonomy" id="586526"/>
    <lineage>
        <taxon>Eukaryota</taxon>
        <taxon>Viridiplantae</taxon>
        <taxon>Streptophyta</taxon>
        <taxon>Embryophyta</taxon>
        <taxon>Tracheophyta</taxon>
        <taxon>Spermatophyta</taxon>
        <taxon>Magnoliopsida</taxon>
        <taxon>eudicotyledons</taxon>
        <taxon>Gunneridae</taxon>
        <taxon>Pentapetalae</taxon>
        <taxon>rosids</taxon>
        <taxon>malvids</taxon>
        <taxon>Brassicales</taxon>
        <taxon>Brassicaceae</taxon>
        <taxon>Arabideae</taxon>
        <taxon>Arabis</taxon>
    </lineage>
</organism>
<accession>A0A565CBL4</accession>
<feature type="compositionally biased region" description="Polar residues" evidence="1">
    <location>
        <begin position="55"/>
        <end position="64"/>
    </location>
</feature>
<sequence>MASGDLWLKSGWKIAAPFATDQCVSFLPVIESGVLQNLPPPLEPPDPPDQAPPHKSSSLTSPSQPMFSFPLHPSSLGSNPNINPPHSTTSPLAVVWNLAGHDGGPLNYSSPVFRLQSCLVSFSSFGDVLTGLVCEESLEGLAHGVSLVDCKPIISLRWLMILAAFTRLMTLVVITYVTSAKEWQLGNECKAKTLEFLMTRAKARVALSQLKNECKASTSEFLVTRAEARATLSRALEDGIRTTSVESNSLQLDRAFSLASKIFKLHDLVFRSQVFLSPISDLAVSISSVSNLRSVTEKIQEGVLLRKNMDLS</sequence>
<feature type="compositionally biased region" description="Pro residues" evidence="1">
    <location>
        <begin position="38"/>
        <end position="51"/>
    </location>
</feature>
<dbReference type="OrthoDB" id="10616553at2759"/>
<name>A0A565CBL4_9BRAS</name>
<dbReference type="Proteomes" id="UP000489600">
    <property type="component" value="Unassembled WGS sequence"/>
</dbReference>
<proteinExistence type="predicted"/>
<comment type="caution">
    <text evidence="2">The sequence shown here is derived from an EMBL/GenBank/DDBJ whole genome shotgun (WGS) entry which is preliminary data.</text>
</comment>
<evidence type="ECO:0000256" key="1">
    <source>
        <dbReference type="SAM" id="MobiDB-lite"/>
    </source>
</evidence>
<dbReference type="AlphaFoldDB" id="A0A565CBL4"/>
<evidence type="ECO:0000313" key="3">
    <source>
        <dbReference type="Proteomes" id="UP000489600"/>
    </source>
</evidence>
<keyword evidence="3" id="KW-1185">Reference proteome</keyword>
<evidence type="ECO:0000313" key="2">
    <source>
        <dbReference type="EMBL" id="VVB11065.1"/>
    </source>
</evidence>
<feature type="region of interest" description="Disordered" evidence="1">
    <location>
        <begin position="37"/>
        <end position="64"/>
    </location>
</feature>
<protein>
    <submittedName>
        <fullName evidence="2">Uncharacterized protein</fullName>
    </submittedName>
</protein>
<gene>
    <name evidence="2" type="ORF">ANE_LOCUS21509</name>
</gene>
<dbReference type="EMBL" id="CABITT030000007">
    <property type="protein sequence ID" value="VVB11065.1"/>
    <property type="molecule type" value="Genomic_DNA"/>
</dbReference>
<reference evidence="2" key="1">
    <citation type="submission" date="2019-07" db="EMBL/GenBank/DDBJ databases">
        <authorList>
            <person name="Dittberner H."/>
        </authorList>
    </citation>
    <scope>NUCLEOTIDE SEQUENCE [LARGE SCALE GENOMIC DNA]</scope>
</reference>